<dbReference type="GO" id="GO:0003684">
    <property type="term" value="F:damaged DNA binding"/>
    <property type="evidence" value="ECO:0007669"/>
    <property type="project" value="InterPro"/>
</dbReference>
<evidence type="ECO:0000256" key="10">
    <source>
        <dbReference type="ARBA" id="ARBA00023204"/>
    </source>
</evidence>
<evidence type="ECO:0000256" key="4">
    <source>
        <dbReference type="ARBA" id="ARBA00022695"/>
    </source>
</evidence>
<dbReference type="FunFam" id="3.30.1490.100:FF:000004">
    <property type="entry name" value="DNA polymerase IV"/>
    <property type="match status" value="1"/>
</dbReference>
<evidence type="ECO:0000256" key="12">
    <source>
        <dbReference type="ARBA" id="ARBA00049244"/>
    </source>
</evidence>
<comment type="subunit">
    <text evidence="13">Monomer.</text>
</comment>
<dbReference type="InterPro" id="IPR001126">
    <property type="entry name" value="UmuC"/>
</dbReference>
<dbReference type="GO" id="GO:0042276">
    <property type="term" value="P:error-prone translesion synthesis"/>
    <property type="evidence" value="ECO:0007669"/>
    <property type="project" value="TreeGrafter"/>
</dbReference>
<feature type="domain" description="UmuC" evidence="14">
    <location>
        <begin position="5"/>
        <end position="185"/>
    </location>
</feature>
<feature type="active site" evidence="13">
    <location>
        <position position="103"/>
    </location>
</feature>
<evidence type="ECO:0000256" key="5">
    <source>
        <dbReference type="ARBA" id="ARBA00022705"/>
    </source>
</evidence>
<feature type="site" description="Substrate discrimination" evidence="13">
    <location>
        <position position="14"/>
    </location>
</feature>
<evidence type="ECO:0000259" key="14">
    <source>
        <dbReference type="PROSITE" id="PS50173"/>
    </source>
</evidence>
<protein>
    <recommendedName>
        <fullName evidence="13">DNA polymerase IV</fullName>
        <shortName evidence="13">Pol IV</shortName>
        <ecNumber evidence="13">2.7.7.7</ecNumber>
    </recommendedName>
</protein>
<name>A0A921JSK7_9ACTN</name>
<reference evidence="15" key="2">
    <citation type="submission" date="2021-09" db="EMBL/GenBank/DDBJ databases">
        <authorList>
            <person name="Gilroy R."/>
        </authorList>
    </citation>
    <scope>NUCLEOTIDE SEQUENCE</scope>
    <source>
        <strain evidence="15">ChiGjej3B3-7470</strain>
    </source>
</reference>
<evidence type="ECO:0000256" key="6">
    <source>
        <dbReference type="ARBA" id="ARBA00022723"/>
    </source>
</evidence>
<dbReference type="InterPro" id="IPR022880">
    <property type="entry name" value="DNApol_IV"/>
</dbReference>
<dbReference type="Pfam" id="PF11798">
    <property type="entry name" value="IMS_HHH"/>
    <property type="match status" value="1"/>
</dbReference>
<dbReference type="AlphaFoldDB" id="A0A921JSK7"/>
<dbReference type="InterPro" id="IPR043128">
    <property type="entry name" value="Rev_trsase/Diguanyl_cyclase"/>
</dbReference>
<evidence type="ECO:0000256" key="11">
    <source>
        <dbReference type="ARBA" id="ARBA00025589"/>
    </source>
</evidence>
<dbReference type="InterPro" id="IPR050116">
    <property type="entry name" value="DNA_polymerase-Y"/>
</dbReference>
<feature type="binding site" evidence="13">
    <location>
        <position position="102"/>
    </location>
    <ligand>
        <name>Mg(2+)</name>
        <dbReference type="ChEBI" id="CHEBI:18420"/>
    </ligand>
</feature>
<evidence type="ECO:0000256" key="13">
    <source>
        <dbReference type="HAMAP-Rule" id="MF_01113"/>
    </source>
</evidence>
<dbReference type="Gene3D" id="1.10.150.20">
    <property type="entry name" value="5' to 3' exonuclease, C-terminal subdomain"/>
    <property type="match status" value="1"/>
</dbReference>
<evidence type="ECO:0000256" key="3">
    <source>
        <dbReference type="ARBA" id="ARBA00022679"/>
    </source>
</evidence>
<keyword evidence="4 13" id="KW-0548">Nucleotidyltransferase</keyword>
<keyword evidence="5 13" id="KW-0235">DNA replication</keyword>
<organism evidence="15 16">
    <name type="scientific">Tessaracoccus flavescens</name>
    <dbReference type="NCBI Taxonomy" id="399497"/>
    <lineage>
        <taxon>Bacteria</taxon>
        <taxon>Bacillati</taxon>
        <taxon>Actinomycetota</taxon>
        <taxon>Actinomycetes</taxon>
        <taxon>Propionibacteriales</taxon>
        <taxon>Propionibacteriaceae</taxon>
        <taxon>Tessaracoccus</taxon>
    </lineage>
</organism>
<dbReference type="PANTHER" id="PTHR11076:SF33">
    <property type="entry name" value="DNA POLYMERASE KAPPA"/>
    <property type="match status" value="1"/>
</dbReference>
<keyword evidence="9 13" id="KW-0239">DNA-directed DNA polymerase</keyword>
<dbReference type="SUPFAM" id="SSF100879">
    <property type="entry name" value="Lesion bypass DNA polymerase (Y-family), little finger domain"/>
    <property type="match status" value="1"/>
</dbReference>
<evidence type="ECO:0000313" key="16">
    <source>
        <dbReference type="Proteomes" id="UP000712713"/>
    </source>
</evidence>
<comment type="catalytic activity">
    <reaction evidence="12 13">
        <text>DNA(n) + a 2'-deoxyribonucleoside 5'-triphosphate = DNA(n+1) + diphosphate</text>
        <dbReference type="Rhea" id="RHEA:22508"/>
        <dbReference type="Rhea" id="RHEA-COMP:17339"/>
        <dbReference type="Rhea" id="RHEA-COMP:17340"/>
        <dbReference type="ChEBI" id="CHEBI:33019"/>
        <dbReference type="ChEBI" id="CHEBI:61560"/>
        <dbReference type="ChEBI" id="CHEBI:173112"/>
        <dbReference type="EC" id="2.7.7.7"/>
    </reaction>
</comment>
<evidence type="ECO:0000313" key="15">
    <source>
        <dbReference type="EMBL" id="HJE52598.1"/>
    </source>
</evidence>
<dbReference type="EMBL" id="DYZF01000291">
    <property type="protein sequence ID" value="HJE52598.1"/>
    <property type="molecule type" value="Genomic_DNA"/>
</dbReference>
<evidence type="ECO:0000256" key="7">
    <source>
        <dbReference type="ARBA" id="ARBA00022763"/>
    </source>
</evidence>
<proteinExistence type="inferred from homology"/>
<dbReference type="PROSITE" id="PS50173">
    <property type="entry name" value="UMUC"/>
    <property type="match status" value="1"/>
</dbReference>
<dbReference type="Gene3D" id="3.40.1170.60">
    <property type="match status" value="1"/>
</dbReference>
<keyword evidence="13" id="KW-0963">Cytoplasm</keyword>
<comment type="cofactor">
    <cofactor evidence="13">
        <name>Mg(2+)</name>
        <dbReference type="ChEBI" id="CHEBI:18420"/>
    </cofactor>
    <text evidence="13">Binds 2 magnesium ions per subunit.</text>
</comment>
<comment type="similarity">
    <text evidence="1 13">Belongs to the DNA polymerase type-Y family.</text>
</comment>
<dbReference type="SUPFAM" id="SSF56672">
    <property type="entry name" value="DNA/RNA polymerases"/>
    <property type="match status" value="1"/>
</dbReference>
<dbReference type="GO" id="GO:0005829">
    <property type="term" value="C:cytosol"/>
    <property type="evidence" value="ECO:0007669"/>
    <property type="project" value="TreeGrafter"/>
</dbReference>
<dbReference type="InterPro" id="IPR043502">
    <property type="entry name" value="DNA/RNA_pol_sf"/>
</dbReference>
<keyword evidence="2 13" id="KW-0515">Mutator protein</keyword>
<sequence length="390" mass="43022">MTRVIAHIDMDAFYASVEMARHPELQHVPMFVGGSTRGVVLSANYPARRFGITSGMPSSRARRLCPQVAVVHPDHEHYGAVSDGIREIFDTVTDKVEMASIDEAFLDLTTALRRLGGDPELIGERIRAQVMDEQKVACSVGIGPSKFIAKLASKQAKPDGLVRVREDQVIAFLHPLPVDAIWGVGEVTAGKLHRLGLGHVRDVANTPRATLQRALGDNHGSLLFDLAWGRDDRSVLAREPAEHSVGSQETFGRDTDDEQIVSTEILRMADRTAARMRAQHMVGKVVTLSIRFADFTTITRTGTLKAYTDRTNDIYAEAMRLFTKLHLQRARIRRVGVRVEKLVPKSSTYEQPALDEPAHGWAEAESAIDKAVLRFGPKAVRRARLTVGAA</sequence>
<gene>
    <name evidence="13 15" type="primary">dinB</name>
    <name evidence="15" type="ORF">K8V15_11595</name>
</gene>
<dbReference type="InterPro" id="IPR017961">
    <property type="entry name" value="DNA_pol_Y-fam_little_finger"/>
</dbReference>
<keyword evidence="8 13" id="KW-0460">Magnesium</keyword>
<feature type="binding site" evidence="13">
    <location>
        <position position="9"/>
    </location>
    <ligand>
        <name>Mg(2+)</name>
        <dbReference type="ChEBI" id="CHEBI:18420"/>
    </ligand>
</feature>
<dbReference type="EC" id="2.7.7.7" evidence="13"/>
<dbReference type="Gene3D" id="3.30.70.270">
    <property type="match status" value="1"/>
</dbReference>
<dbReference type="GO" id="GO:0009432">
    <property type="term" value="P:SOS response"/>
    <property type="evidence" value="ECO:0007669"/>
    <property type="project" value="TreeGrafter"/>
</dbReference>
<keyword evidence="3 13" id="KW-0808">Transferase</keyword>
<comment type="caution">
    <text evidence="15">The sequence shown here is derived from an EMBL/GenBank/DDBJ whole genome shotgun (WGS) entry which is preliminary data.</text>
</comment>
<keyword evidence="6 13" id="KW-0479">Metal-binding</keyword>
<evidence type="ECO:0000256" key="9">
    <source>
        <dbReference type="ARBA" id="ARBA00022932"/>
    </source>
</evidence>
<dbReference type="Pfam" id="PF00817">
    <property type="entry name" value="IMS"/>
    <property type="match status" value="1"/>
</dbReference>
<dbReference type="GO" id="GO:0006281">
    <property type="term" value="P:DNA repair"/>
    <property type="evidence" value="ECO:0007669"/>
    <property type="project" value="UniProtKB-UniRule"/>
</dbReference>
<dbReference type="PANTHER" id="PTHR11076">
    <property type="entry name" value="DNA REPAIR POLYMERASE UMUC / TRANSFERASE FAMILY MEMBER"/>
    <property type="match status" value="1"/>
</dbReference>
<dbReference type="GO" id="GO:0003887">
    <property type="term" value="F:DNA-directed DNA polymerase activity"/>
    <property type="evidence" value="ECO:0007669"/>
    <property type="project" value="UniProtKB-UniRule"/>
</dbReference>
<accession>A0A921JSK7</accession>
<dbReference type="GO" id="GO:0000287">
    <property type="term" value="F:magnesium ion binding"/>
    <property type="evidence" value="ECO:0007669"/>
    <property type="project" value="UniProtKB-UniRule"/>
</dbReference>
<comment type="subcellular location">
    <subcellularLocation>
        <location evidence="13">Cytoplasm</location>
    </subcellularLocation>
</comment>
<dbReference type="InterPro" id="IPR036775">
    <property type="entry name" value="DNA_pol_Y-fam_lit_finger_sf"/>
</dbReference>
<dbReference type="HAMAP" id="MF_01113">
    <property type="entry name" value="DNApol_IV"/>
    <property type="match status" value="1"/>
</dbReference>
<dbReference type="Gene3D" id="3.30.1490.100">
    <property type="entry name" value="DNA polymerase, Y-family, little finger domain"/>
    <property type="match status" value="1"/>
</dbReference>
<dbReference type="CDD" id="cd03586">
    <property type="entry name" value="PolY_Pol_IV_kappa"/>
    <property type="match status" value="1"/>
</dbReference>
<dbReference type="Proteomes" id="UP000712713">
    <property type="component" value="Unassembled WGS sequence"/>
</dbReference>
<keyword evidence="7 13" id="KW-0227">DNA damage</keyword>
<dbReference type="GO" id="GO:0006261">
    <property type="term" value="P:DNA-templated DNA replication"/>
    <property type="evidence" value="ECO:0007669"/>
    <property type="project" value="UniProtKB-UniRule"/>
</dbReference>
<keyword evidence="13" id="KW-0238">DNA-binding</keyword>
<reference evidence="15" key="1">
    <citation type="journal article" date="2021" name="PeerJ">
        <title>Extensive microbial diversity within the chicken gut microbiome revealed by metagenomics and culture.</title>
        <authorList>
            <person name="Gilroy R."/>
            <person name="Ravi A."/>
            <person name="Getino M."/>
            <person name="Pursley I."/>
            <person name="Horton D.L."/>
            <person name="Alikhan N.F."/>
            <person name="Baker D."/>
            <person name="Gharbi K."/>
            <person name="Hall N."/>
            <person name="Watson M."/>
            <person name="Adriaenssens E.M."/>
            <person name="Foster-Nyarko E."/>
            <person name="Jarju S."/>
            <person name="Secka A."/>
            <person name="Antonio M."/>
            <person name="Oren A."/>
            <person name="Chaudhuri R.R."/>
            <person name="La Ragione R."/>
            <person name="Hildebrand F."/>
            <person name="Pallen M.J."/>
        </authorList>
    </citation>
    <scope>NUCLEOTIDE SEQUENCE</scope>
    <source>
        <strain evidence="15">ChiGjej3B3-7470</strain>
    </source>
</reference>
<evidence type="ECO:0000256" key="8">
    <source>
        <dbReference type="ARBA" id="ARBA00022842"/>
    </source>
</evidence>
<comment type="function">
    <text evidence="11 13">Poorly processive, error-prone DNA polymerase involved in untargeted mutagenesis. Copies undamaged DNA at stalled replication forks, which arise in vivo from mismatched or misaligned primer ends. These misaligned primers can be extended by PolIV. Exhibits no 3'-5' exonuclease (proofreading) activity. May be involved in translesional synthesis, in conjunction with the beta clamp from PolIII.</text>
</comment>
<keyword evidence="10 13" id="KW-0234">DNA repair</keyword>
<evidence type="ECO:0000256" key="1">
    <source>
        <dbReference type="ARBA" id="ARBA00010945"/>
    </source>
</evidence>
<dbReference type="NCBIfam" id="NF002677">
    <property type="entry name" value="PRK02406.1"/>
    <property type="match status" value="1"/>
</dbReference>
<dbReference type="InterPro" id="IPR024728">
    <property type="entry name" value="PolY_HhH_motif"/>
</dbReference>
<evidence type="ECO:0000256" key="2">
    <source>
        <dbReference type="ARBA" id="ARBA00022457"/>
    </source>
</evidence>
<dbReference type="Pfam" id="PF11799">
    <property type="entry name" value="IMS_C"/>
    <property type="match status" value="1"/>
</dbReference>